<organism evidence="8 9">
    <name type="scientific">Massilia terrae</name>
    <dbReference type="NCBI Taxonomy" id="1811224"/>
    <lineage>
        <taxon>Bacteria</taxon>
        <taxon>Pseudomonadati</taxon>
        <taxon>Pseudomonadota</taxon>
        <taxon>Betaproteobacteria</taxon>
        <taxon>Burkholderiales</taxon>
        <taxon>Oxalobacteraceae</taxon>
        <taxon>Telluria group</taxon>
        <taxon>Massilia</taxon>
    </lineage>
</organism>
<dbReference type="InterPro" id="IPR051446">
    <property type="entry name" value="HTH_trans_reg/aminotransferase"/>
</dbReference>
<protein>
    <submittedName>
        <fullName evidence="8">Transcriptional regulator PtsJ</fullName>
    </submittedName>
</protein>
<proteinExistence type="inferred from homology"/>
<dbReference type="InterPro" id="IPR015424">
    <property type="entry name" value="PyrdxlP-dep_Trfase"/>
</dbReference>
<dbReference type="EMBL" id="JANUGU010000005">
    <property type="protein sequence ID" value="MCS0659456.1"/>
    <property type="molecule type" value="Genomic_DNA"/>
</dbReference>
<dbReference type="NCBIfam" id="NF012025">
    <property type="entry name" value="PRK15481.1"/>
    <property type="match status" value="1"/>
</dbReference>
<keyword evidence="2" id="KW-0663">Pyridoxal phosphate</keyword>
<dbReference type="Gene3D" id="1.10.10.10">
    <property type="entry name" value="Winged helix-like DNA-binding domain superfamily/Winged helix DNA-binding domain"/>
    <property type="match status" value="1"/>
</dbReference>
<evidence type="ECO:0000256" key="6">
    <source>
        <dbReference type="SAM" id="MobiDB-lite"/>
    </source>
</evidence>
<dbReference type="PROSITE" id="PS50949">
    <property type="entry name" value="HTH_GNTR"/>
    <property type="match status" value="1"/>
</dbReference>
<keyword evidence="5" id="KW-0804">Transcription</keyword>
<dbReference type="InterPro" id="IPR015421">
    <property type="entry name" value="PyrdxlP-dep_Trfase_major"/>
</dbReference>
<accession>A0ABT2CZQ0</accession>
<feature type="domain" description="HTH gntR-type" evidence="7">
    <location>
        <begin position="7"/>
        <end position="75"/>
    </location>
</feature>
<evidence type="ECO:0000256" key="5">
    <source>
        <dbReference type="ARBA" id="ARBA00023163"/>
    </source>
</evidence>
<feature type="region of interest" description="Disordered" evidence="6">
    <location>
        <begin position="66"/>
        <end position="89"/>
    </location>
</feature>
<dbReference type="PANTHER" id="PTHR46577">
    <property type="entry name" value="HTH-TYPE TRANSCRIPTIONAL REGULATORY PROTEIN GABR"/>
    <property type="match status" value="1"/>
</dbReference>
<comment type="similarity">
    <text evidence="1">In the C-terminal section; belongs to the class-I pyridoxal-phosphate-dependent aminotransferase family.</text>
</comment>
<dbReference type="InterPro" id="IPR015422">
    <property type="entry name" value="PyrdxlP-dep_Trfase_small"/>
</dbReference>
<dbReference type="InterPro" id="IPR004839">
    <property type="entry name" value="Aminotransferase_I/II_large"/>
</dbReference>
<evidence type="ECO:0000256" key="1">
    <source>
        <dbReference type="ARBA" id="ARBA00005384"/>
    </source>
</evidence>
<dbReference type="CDD" id="cd00609">
    <property type="entry name" value="AAT_like"/>
    <property type="match status" value="1"/>
</dbReference>
<evidence type="ECO:0000313" key="9">
    <source>
        <dbReference type="Proteomes" id="UP001204621"/>
    </source>
</evidence>
<evidence type="ECO:0000256" key="2">
    <source>
        <dbReference type="ARBA" id="ARBA00022898"/>
    </source>
</evidence>
<keyword evidence="9" id="KW-1185">Reference proteome</keyword>
<dbReference type="Pfam" id="PF00155">
    <property type="entry name" value="Aminotran_1_2"/>
    <property type="match status" value="1"/>
</dbReference>
<name>A0ABT2CZQ0_9BURK</name>
<dbReference type="SUPFAM" id="SSF46785">
    <property type="entry name" value="Winged helix' DNA-binding domain"/>
    <property type="match status" value="1"/>
</dbReference>
<evidence type="ECO:0000259" key="7">
    <source>
        <dbReference type="PROSITE" id="PS50949"/>
    </source>
</evidence>
<dbReference type="PRINTS" id="PR00035">
    <property type="entry name" value="HTHGNTR"/>
</dbReference>
<gene>
    <name evidence="8" type="primary">ptsJ</name>
    <name evidence="8" type="ORF">NX778_15405</name>
</gene>
<keyword evidence="3" id="KW-0805">Transcription regulation</keyword>
<evidence type="ECO:0000256" key="4">
    <source>
        <dbReference type="ARBA" id="ARBA00023125"/>
    </source>
</evidence>
<dbReference type="Pfam" id="PF00392">
    <property type="entry name" value="GntR"/>
    <property type="match status" value="1"/>
</dbReference>
<comment type="caution">
    <text evidence="8">The sequence shown here is derived from an EMBL/GenBank/DDBJ whole genome shotgun (WGS) entry which is preliminary data.</text>
</comment>
<reference evidence="8 9" key="1">
    <citation type="submission" date="2022-08" db="EMBL/GenBank/DDBJ databases">
        <title>Reclassification of Massilia species as members of the genera Telluria, Duganella, Pseudoduganella, Mokoshia gen. nov. and Zemynaea gen. nov. using orthogonal and non-orthogonal genome-based approaches.</title>
        <authorList>
            <person name="Bowman J.P."/>
        </authorList>
    </citation>
    <scope>NUCLEOTIDE SEQUENCE [LARGE SCALE GENOMIC DNA]</scope>
    <source>
        <strain evidence="8 9">JCM 31606</strain>
    </source>
</reference>
<keyword evidence="4" id="KW-0238">DNA-binding</keyword>
<dbReference type="Gene3D" id="3.90.1150.10">
    <property type="entry name" value="Aspartate Aminotransferase, domain 1"/>
    <property type="match status" value="1"/>
</dbReference>
<dbReference type="Proteomes" id="UP001204621">
    <property type="component" value="Unassembled WGS sequence"/>
</dbReference>
<sequence>MSKTITGSTAIEISDCIRALAQNGDYRPGDLLPPVRELAATLGVNRNTVAAAYQRLAAAGIAVTNGRHGTTISEPPRAGEQDGLSTGSPLIDLADGNPDPQWLADVAKLLADRMPKPFLYGEQTVLPELRSLGETLLAPDCPAGLELELTHGAVDGIERVTAATLVSGDQVAVEDPCFMGTIKALRIAGMLATGVPIDEHGMRPEGLANALEGGARAVLITPRAHNPTGYSLSKRRAQELKRVLADHPNVLVIVDDHFAFVADTPYHSIIPASTTRWAVLRSVSKGLGPDLRLAFLACDAETAARVRTRLAPGTAWVSHILQVIVAAGLASAETRKKIDNARKSYARRRDELHGALAAQGIAVPRSSDGLNVWIPVAPEAKDVAYALAKKGWLVRLGSAFDVQERSRAIRITISKLQDGQAECFAADLAECLAGLA</sequence>
<dbReference type="RefSeq" id="WP_258812646.1">
    <property type="nucleotide sequence ID" value="NZ_JANUGU010000005.1"/>
</dbReference>
<evidence type="ECO:0000256" key="3">
    <source>
        <dbReference type="ARBA" id="ARBA00023015"/>
    </source>
</evidence>
<dbReference type="Gene3D" id="3.40.640.10">
    <property type="entry name" value="Type I PLP-dependent aspartate aminotransferase-like (Major domain)"/>
    <property type="match status" value="1"/>
</dbReference>
<dbReference type="SUPFAM" id="SSF53383">
    <property type="entry name" value="PLP-dependent transferases"/>
    <property type="match status" value="1"/>
</dbReference>
<dbReference type="InterPro" id="IPR036388">
    <property type="entry name" value="WH-like_DNA-bd_sf"/>
</dbReference>
<dbReference type="PANTHER" id="PTHR46577:SF1">
    <property type="entry name" value="HTH-TYPE TRANSCRIPTIONAL REGULATORY PROTEIN GABR"/>
    <property type="match status" value="1"/>
</dbReference>
<dbReference type="InterPro" id="IPR036390">
    <property type="entry name" value="WH_DNA-bd_sf"/>
</dbReference>
<evidence type="ECO:0000313" key="8">
    <source>
        <dbReference type="EMBL" id="MCS0659456.1"/>
    </source>
</evidence>
<dbReference type="InterPro" id="IPR000524">
    <property type="entry name" value="Tscrpt_reg_HTH_GntR"/>
</dbReference>
<dbReference type="SMART" id="SM00345">
    <property type="entry name" value="HTH_GNTR"/>
    <property type="match status" value="1"/>
</dbReference>